<gene>
    <name evidence="4" type="ORF">PSNMU_V1.4_AUG-EV-PASAV3_0108040</name>
</gene>
<dbReference type="Proteomes" id="UP000291116">
    <property type="component" value="Unassembled WGS sequence"/>
</dbReference>
<evidence type="ECO:0000256" key="2">
    <source>
        <dbReference type="ARBA" id="ARBA00023284"/>
    </source>
</evidence>
<proteinExistence type="predicted"/>
<keyword evidence="3" id="KW-0812">Transmembrane</keyword>
<keyword evidence="5" id="KW-1185">Reference proteome</keyword>
<dbReference type="GO" id="GO:0045454">
    <property type="term" value="P:cell redox homeostasis"/>
    <property type="evidence" value="ECO:0007669"/>
    <property type="project" value="TreeGrafter"/>
</dbReference>
<keyword evidence="1" id="KW-0732">Signal</keyword>
<evidence type="ECO:0000256" key="1">
    <source>
        <dbReference type="ARBA" id="ARBA00022729"/>
    </source>
</evidence>
<keyword evidence="3" id="KW-1133">Transmembrane helix</keyword>
<sequence length="90" mass="10055">MMGENFFRILGFQQTPRWYEEVVMKNAVPIMIGLYLILPTILNGYVVSGAFEIMLDGDQMIFSKLATGRMPNADDLLGPLTKAGLTAIER</sequence>
<dbReference type="AlphaFoldDB" id="A0A448ZNZ2"/>
<keyword evidence="3" id="KW-0472">Membrane</keyword>
<dbReference type="OrthoDB" id="60822at2759"/>
<evidence type="ECO:0000313" key="4">
    <source>
        <dbReference type="EMBL" id="VEU43756.1"/>
    </source>
</evidence>
<dbReference type="Pfam" id="PF10262">
    <property type="entry name" value="Rdx"/>
    <property type="match status" value="1"/>
</dbReference>
<dbReference type="InterPro" id="IPR011893">
    <property type="entry name" value="Selenoprotein_Rdx-typ"/>
</dbReference>
<dbReference type="PANTHER" id="PTHR13544">
    <property type="entry name" value="SELENOPROTEIN T"/>
    <property type="match status" value="1"/>
</dbReference>
<dbReference type="GO" id="GO:0004791">
    <property type="term" value="F:thioredoxin-disulfide reductase (NADPH) activity"/>
    <property type="evidence" value="ECO:0007669"/>
    <property type="project" value="TreeGrafter"/>
</dbReference>
<dbReference type="GO" id="GO:0005789">
    <property type="term" value="C:endoplasmic reticulum membrane"/>
    <property type="evidence" value="ECO:0007669"/>
    <property type="project" value="TreeGrafter"/>
</dbReference>
<organism evidence="4 5">
    <name type="scientific">Pseudo-nitzschia multistriata</name>
    <dbReference type="NCBI Taxonomy" id="183589"/>
    <lineage>
        <taxon>Eukaryota</taxon>
        <taxon>Sar</taxon>
        <taxon>Stramenopiles</taxon>
        <taxon>Ochrophyta</taxon>
        <taxon>Bacillariophyta</taxon>
        <taxon>Bacillariophyceae</taxon>
        <taxon>Bacillariophycidae</taxon>
        <taxon>Bacillariales</taxon>
        <taxon>Bacillariaceae</taxon>
        <taxon>Pseudo-nitzschia</taxon>
    </lineage>
</organism>
<feature type="transmembrane region" description="Helical" evidence="3">
    <location>
        <begin position="32"/>
        <end position="55"/>
    </location>
</feature>
<name>A0A448ZNZ2_9STRA</name>
<evidence type="ECO:0000256" key="3">
    <source>
        <dbReference type="SAM" id="Phobius"/>
    </source>
</evidence>
<dbReference type="Gene3D" id="3.40.30.10">
    <property type="entry name" value="Glutaredoxin"/>
    <property type="match status" value="1"/>
</dbReference>
<keyword evidence="2" id="KW-0676">Redox-active center</keyword>
<dbReference type="EMBL" id="CAACVS010000582">
    <property type="protein sequence ID" value="VEU43756.1"/>
    <property type="molecule type" value="Genomic_DNA"/>
</dbReference>
<dbReference type="InterPro" id="IPR019389">
    <property type="entry name" value="Selenoprotein_T"/>
</dbReference>
<dbReference type="PANTHER" id="PTHR13544:SF0">
    <property type="entry name" value="THIOREDOXIN REDUCTASE-LIKE SELENOPROTEIN T"/>
    <property type="match status" value="1"/>
</dbReference>
<reference evidence="4 5" key="1">
    <citation type="submission" date="2019-01" db="EMBL/GenBank/DDBJ databases">
        <authorList>
            <person name="Ferrante I. M."/>
        </authorList>
    </citation>
    <scope>NUCLEOTIDE SEQUENCE [LARGE SCALE GENOMIC DNA]</scope>
    <source>
        <strain evidence="4 5">B856</strain>
    </source>
</reference>
<accession>A0A448ZNZ2</accession>
<evidence type="ECO:0000313" key="5">
    <source>
        <dbReference type="Proteomes" id="UP000291116"/>
    </source>
</evidence>
<protein>
    <submittedName>
        <fullName evidence="4">Uncharacterized protein</fullName>
    </submittedName>
</protein>